<organism evidence="2 3">
    <name type="scientific">Cotesia congregata</name>
    <name type="common">Parasitoid wasp</name>
    <name type="synonym">Apanteles congregatus</name>
    <dbReference type="NCBI Taxonomy" id="51543"/>
    <lineage>
        <taxon>Eukaryota</taxon>
        <taxon>Metazoa</taxon>
        <taxon>Ecdysozoa</taxon>
        <taxon>Arthropoda</taxon>
        <taxon>Hexapoda</taxon>
        <taxon>Insecta</taxon>
        <taxon>Pterygota</taxon>
        <taxon>Neoptera</taxon>
        <taxon>Endopterygota</taxon>
        <taxon>Hymenoptera</taxon>
        <taxon>Apocrita</taxon>
        <taxon>Ichneumonoidea</taxon>
        <taxon>Braconidae</taxon>
        <taxon>Microgastrinae</taxon>
        <taxon>Cotesia</taxon>
    </lineage>
</organism>
<evidence type="ECO:0000256" key="1">
    <source>
        <dbReference type="SAM" id="SignalP"/>
    </source>
</evidence>
<protein>
    <submittedName>
        <fullName evidence="2">Uncharacterized protein</fullName>
    </submittedName>
</protein>
<sequence length="146" mass="16708">MMNLRWALLTLTIFAWWSHSDAGRLARPDCEKFVFHPHCRGTQAKKRVIADPTGINSNMKDGNTEKLCICKYLTKSGKRELLAVTKLLETMLANGVDVNMLYDTYSNMGLLSKDQNDNLRSTHHINQLSRSSDNLDYNKPDIDLDY</sequence>
<evidence type="ECO:0000313" key="2">
    <source>
        <dbReference type="EMBL" id="CAG5104296.1"/>
    </source>
</evidence>
<dbReference type="AlphaFoldDB" id="A0A8J2HMF7"/>
<dbReference type="Proteomes" id="UP000786811">
    <property type="component" value="Unassembled WGS sequence"/>
</dbReference>
<comment type="caution">
    <text evidence="2">The sequence shown here is derived from an EMBL/GenBank/DDBJ whole genome shotgun (WGS) entry which is preliminary data.</text>
</comment>
<feature type="signal peptide" evidence="1">
    <location>
        <begin position="1"/>
        <end position="22"/>
    </location>
</feature>
<proteinExistence type="predicted"/>
<feature type="chain" id="PRO_5035214194" evidence="1">
    <location>
        <begin position="23"/>
        <end position="146"/>
    </location>
</feature>
<name>A0A8J2HMF7_COTCN</name>
<accession>A0A8J2HMF7</accession>
<reference evidence="2" key="1">
    <citation type="submission" date="2021-04" db="EMBL/GenBank/DDBJ databases">
        <authorList>
            <person name="Chebbi M.A.C M."/>
        </authorList>
    </citation>
    <scope>NUCLEOTIDE SEQUENCE</scope>
</reference>
<dbReference type="EMBL" id="CAJNRD030001123">
    <property type="protein sequence ID" value="CAG5104296.1"/>
    <property type="molecule type" value="Genomic_DNA"/>
</dbReference>
<keyword evidence="3" id="KW-1185">Reference proteome</keyword>
<evidence type="ECO:0000313" key="3">
    <source>
        <dbReference type="Proteomes" id="UP000786811"/>
    </source>
</evidence>
<dbReference type="OrthoDB" id="7666627at2759"/>
<keyword evidence="1" id="KW-0732">Signal</keyword>
<gene>
    <name evidence="2" type="ORF">HICCMSTLAB_LOCUS11931</name>
</gene>